<dbReference type="EMBL" id="QFFI01000004">
    <property type="protein sequence ID" value="PWG64827.1"/>
    <property type="molecule type" value="Genomic_DNA"/>
</dbReference>
<dbReference type="PIRSF" id="PIRSF039012">
    <property type="entry name" value="ASP"/>
    <property type="match status" value="1"/>
</dbReference>
<evidence type="ECO:0000256" key="3">
    <source>
        <dbReference type="ARBA" id="ARBA00022801"/>
    </source>
</evidence>
<dbReference type="OrthoDB" id="9782876at2"/>
<evidence type="ECO:0000256" key="4">
    <source>
        <dbReference type="ARBA" id="ARBA00022833"/>
    </source>
</evidence>
<keyword evidence="2" id="KW-0479">Metal-binding</keyword>
<dbReference type="PANTHER" id="PTHR37326">
    <property type="entry name" value="BLL3975 PROTEIN"/>
    <property type="match status" value="1"/>
</dbReference>
<keyword evidence="4" id="KW-0862">Zinc</keyword>
<organism evidence="6 7">
    <name type="scientific">Sediminicurvatus halobius</name>
    <dbReference type="NCBI Taxonomy" id="2182432"/>
    <lineage>
        <taxon>Bacteria</taxon>
        <taxon>Pseudomonadati</taxon>
        <taxon>Pseudomonadota</taxon>
        <taxon>Gammaproteobacteria</taxon>
        <taxon>Chromatiales</taxon>
        <taxon>Ectothiorhodospiraceae</taxon>
        <taxon>Sediminicurvatus</taxon>
    </lineage>
</organism>
<dbReference type="Proteomes" id="UP000245474">
    <property type="component" value="Unassembled WGS sequence"/>
</dbReference>
<dbReference type="AlphaFoldDB" id="A0A2U2N6Y6"/>
<comment type="caution">
    <text evidence="6">The sequence shown here is derived from an EMBL/GenBank/DDBJ whole genome shotgun (WGS) entry which is preliminary data.</text>
</comment>
<dbReference type="InterPro" id="IPR043795">
    <property type="entry name" value="N-alpha-Ac-DABA-like"/>
</dbReference>
<dbReference type="InterPro" id="IPR053138">
    <property type="entry name" value="N-alpha-Ac-DABA_deacetylase"/>
</dbReference>
<dbReference type="CDD" id="cd06251">
    <property type="entry name" value="M14_ASTE_ASPA-like"/>
    <property type="match status" value="1"/>
</dbReference>
<dbReference type="InterPro" id="IPR055438">
    <property type="entry name" value="AstE_AspA_cat"/>
</dbReference>
<sequence length="349" mass="38100">MARRSITIGDQEIAPGSRATVDIPAALLYTHAPVTLPVHVVHGRRDGPVLLVCAAIHGDEINGVEIIRRLLQVPALSRLRGTLLAVPIVNVFGFTDRSRYLPDRRDLNRSFPGSERGSLAGRLAWLFKTRVLDAASHVIDLHTAAIHRDNLPQVRANLDEPECAAMAEAFGTPVVVNTPLIEGSLRQVCNDAGMPVVTYEAGEALRFDEQAIKAGLSGVVRVMRHLGMVSQRAVGRSRAAESYAANTSHWMRAEQDGIFRAIVPLGASVSEGTALGFIADPFGEREITVRASVSGIVIGRNNLPLVHEGEALFHIARFDSVRRVARYVRAFNRELEEDQEWAAEEPPIV</sequence>
<dbReference type="GO" id="GO:0016788">
    <property type="term" value="F:hydrolase activity, acting on ester bonds"/>
    <property type="evidence" value="ECO:0007669"/>
    <property type="project" value="InterPro"/>
</dbReference>
<dbReference type="PANTHER" id="PTHR37326:SF2">
    <property type="entry name" value="SUCCINYLGLUTAMATE DESUCCINYLASE_ASPARTOACYLASE FAMILY PROTEIN"/>
    <property type="match status" value="1"/>
</dbReference>
<dbReference type="GO" id="GO:0046872">
    <property type="term" value="F:metal ion binding"/>
    <property type="evidence" value="ECO:0007669"/>
    <property type="project" value="UniProtKB-KW"/>
</dbReference>
<dbReference type="Pfam" id="PF24827">
    <property type="entry name" value="AstE_AspA_cat"/>
    <property type="match status" value="1"/>
</dbReference>
<dbReference type="RefSeq" id="WP_109676221.1">
    <property type="nucleotide sequence ID" value="NZ_CP086615.1"/>
</dbReference>
<dbReference type="Gene3D" id="3.40.630.10">
    <property type="entry name" value="Zn peptidases"/>
    <property type="match status" value="1"/>
</dbReference>
<reference evidence="6 7" key="1">
    <citation type="submission" date="2018-05" db="EMBL/GenBank/DDBJ databases">
        <title>Spiribacter halobius sp. nov., a moderately halophilic bacterium isolated from marine solar saltern.</title>
        <authorList>
            <person name="Zheng W.-S."/>
            <person name="Lu D.-C."/>
            <person name="Du Z.-J."/>
        </authorList>
    </citation>
    <scope>NUCLEOTIDE SEQUENCE [LARGE SCALE GENOMIC DNA]</scope>
    <source>
        <strain evidence="6 7">E85</strain>
    </source>
</reference>
<name>A0A2U2N6Y6_9GAMM</name>
<keyword evidence="3" id="KW-0378">Hydrolase</keyword>
<accession>A0A2U2N6Y6</accession>
<feature type="domain" description="Succinylglutamate desuccinylase/Aspartoacylase catalytic" evidence="5">
    <location>
        <begin position="47"/>
        <end position="226"/>
    </location>
</feature>
<proteinExistence type="predicted"/>
<evidence type="ECO:0000313" key="6">
    <source>
        <dbReference type="EMBL" id="PWG64827.1"/>
    </source>
</evidence>
<keyword evidence="7" id="KW-1185">Reference proteome</keyword>
<protein>
    <submittedName>
        <fullName evidence="6">Succinylglutamate desuccinylase</fullName>
    </submittedName>
</protein>
<evidence type="ECO:0000256" key="1">
    <source>
        <dbReference type="ARBA" id="ARBA00001947"/>
    </source>
</evidence>
<dbReference type="GO" id="GO:0016811">
    <property type="term" value="F:hydrolase activity, acting on carbon-nitrogen (but not peptide) bonds, in linear amides"/>
    <property type="evidence" value="ECO:0007669"/>
    <property type="project" value="InterPro"/>
</dbReference>
<dbReference type="SUPFAM" id="SSF53187">
    <property type="entry name" value="Zn-dependent exopeptidases"/>
    <property type="match status" value="1"/>
</dbReference>
<evidence type="ECO:0000313" key="7">
    <source>
        <dbReference type="Proteomes" id="UP000245474"/>
    </source>
</evidence>
<comment type="cofactor">
    <cofactor evidence="1">
        <name>Zn(2+)</name>
        <dbReference type="ChEBI" id="CHEBI:29105"/>
    </cofactor>
</comment>
<gene>
    <name evidence="6" type="ORF">DEM34_03240</name>
</gene>
<evidence type="ECO:0000256" key="2">
    <source>
        <dbReference type="ARBA" id="ARBA00022723"/>
    </source>
</evidence>
<evidence type="ECO:0000259" key="5">
    <source>
        <dbReference type="Pfam" id="PF24827"/>
    </source>
</evidence>